<dbReference type="Proteomes" id="UP000076154">
    <property type="component" value="Unassembled WGS sequence"/>
</dbReference>
<dbReference type="InParanoid" id="A0A369K222"/>
<feature type="domain" description="Asl1-like glycosyl hydrolase catalytic" evidence="3">
    <location>
        <begin position="28"/>
        <end position="255"/>
    </location>
</feature>
<gene>
    <name evidence="4" type="primary">asl1_3</name>
    <name evidence="4" type="ORF">Hypma_016055</name>
</gene>
<keyword evidence="5" id="KW-1185">Reference proteome</keyword>
<dbReference type="GO" id="GO:0009277">
    <property type="term" value="C:fungal-type cell wall"/>
    <property type="evidence" value="ECO:0007669"/>
    <property type="project" value="TreeGrafter"/>
</dbReference>
<dbReference type="InterPro" id="IPR024655">
    <property type="entry name" value="Asl1_glyco_hydro_catalytic"/>
</dbReference>
<dbReference type="InterPro" id="IPR053183">
    <property type="entry name" value="ASL1"/>
</dbReference>
<evidence type="ECO:0000313" key="4">
    <source>
        <dbReference type="EMBL" id="RDB28679.1"/>
    </source>
</evidence>
<dbReference type="Gene3D" id="3.20.20.80">
    <property type="entry name" value="Glycosidases"/>
    <property type="match status" value="1"/>
</dbReference>
<feature type="chain" id="PRO_5016959944" evidence="2">
    <location>
        <begin position="20"/>
        <end position="331"/>
    </location>
</feature>
<proteinExistence type="predicted"/>
<evidence type="ECO:0000313" key="5">
    <source>
        <dbReference type="Proteomes" id="UP000076154"/>
    </source>
</evidence>
<keyword evidence="2" id="KW-0732">Signal</keyword>
<dbReference type="Pfam" id="PF11790">
    <property type="entry name" value="Glyco_hydro_cc"/>
    <property type="match status" value="1"/>
</dbReference>
<organism evidence="4 5">
    <name type="scientific">Hypsizygus marmoreus</name>
    <name type="common">White beech mushroom</name>
    <name type="synonym">Agaricus marmoreus</name>
    <dbReference type="NCBI Taxonomy" id="39966"/>
    <lineage>
        <taxon>Eukaryota</taxon>
        <taxon>Fungi</taxon>
        <taxon>Dikarya</taxon>
        <taxon>Basidiomycota</taxon>
        <taxon>Agaricomycotina</taxon>
        <taxon>Agaricomycetes</taxon>
        <taxon>Agaricomycetidae</taxon>
        <taxon>Agaricales</taxon>
        <taxon>Tricholomatineae</taxon>
        <taxon>Lyophyllaceae</taxon>
        <taxon>Hypsizygus</taxon>
    </lineage>
</organism>
<dbReference type="STRING" id="39966.A0A369K222"/>
<keyword evidence="1" id="KW-0812">Transmembrane</keyword>
<evidence type="ECO:0000259" key="3">
    <source>
        <dbReference type="Pfam" id="PF11790"/>
    </source>
</evidence>
<sequence>MFSFRLALWSSVALLMVSAAPKNSKRGLAFAAGDTPGDLNNANQTKSLVSWQYDWGNSPAVYLATSKIEYIPMQWGSGKIEQFADAVKTQGAKTILAFNEPDFDKESNMKPTEAADLWMKYLEPLKADGIRLGGPAITAAGTGKPWLEAFFAACKNCTVDFLPLHWYGEGEESFYQYIGEIHGLYPKLPLWITEYASTSVNDTVVANFLNATTSFMDTLDWVERYAWFGFFRPREDAHYNLLGEDGSLNTLGQIYVGAKTVHTQVITQPPTKSFRTVNGADSPTQSLVTTYAAYNGSPHQWNILGVEAISQMLGFGTALAACVVGAVWTIW</sequence>
<protein>
    <submittedName>
        <fullName evidence="4">Alkali-sensitive linkage protein 1</fullName>
    </submittedName>
</protein>
<dbReference type="PANTHER" id="PTHR34154:SF3">
    <property type="entry name" value="ALKALI-SENSITIVE LINKAGE PROTEIN 1"/>
    <property type="match status" value="1"/>
</dbReference>
<feature type="signal peptide" evidence="2">
    <location>
        <begin position="1"/>
        <end position="19"/>
    </location>
</feature>
<dbReference type="EMBL" id="LUEZ02000010">
    <property type="protein sequence ID" value="RDB28679.1"/>
    <property type="molecule type" value="Genomic_DNA"/>
</dbReference>
<keyword evidence="1" id="KW-0472">Membrane</keyword>
<dbReference type="InterPro" id="IPR017853">
    <property type="entry name" value="GH"/>
</dbReference>
<dbReference type="SUPFAM" id="SSF51445">
    <property type="entry name" value="(Trans)glycosidases"/>
    <property type="match status" value="1"/>
</dbReference>
<dbReference type="OrthoDB" id="43654at2759"/>
<accession>A0A369K222</accession>
<evidence type="ECO:0000256" key="2">
    <source>
        <dbReference type="SAM" id="SignalP"/>
    </source>
</evidence>
<dbReference type="PANTHER" id="PTHR34154">
    <property type="entry name" value="ALKALI-SENSITIVE LINKAGE PROTEIN 1"/>
    <property type="match status" value="1"/>
</dbReference>
<evidence type="ECO:0000256" key="1">
    <source>
        <dbReference type="SAM" id="Phobius"/>
    </source>
</evidence>
<name>A0A369K222_HYPMA</name>
<keyword evidence="1" id="KW-1133">Transmembrane helix</keyword>
<feature type="transmembrane region" description="Helical" evidence="1">
    <location>
        <begin position="312"/>
        <end position="330"/>
    </location>
</feature>
<dbReference type="GO" id="GO:0071966">
    <property type="term" value="P:fungal-type cell wall polysaccharide metabolic process"/>
    <property type="evidence" value="ECO:0007669"/>
    <property type="project" value="TreeGrafter"/>
</dbReference>
<comment type="caution">
    <text evidence="4">The sequence shown here is derived from an EMBL/GenBank/DDBJ whole genome shotgun (WGS) entry which is preliminary data.</text>
</comment>
<dbReference type="AlphaFoldDB" id="A0A369K222"/>
<reference evidence="4" key="1">
    <citation type="submission" date="2018-04" db="EMBL/GenBank/DDBJ databases">
        <title>Whole genome sequencing of Hypsizygus marmoreus.</title>
        <authorList>
            <person name="Choi I.-G."/>
            <person name="Min B."/>
            <person name="Kim J.-G."/>
            <person name="Kim S."/>
            <person name="Oh Y.-L."/>
            <person name="Kong W.-S."/>
            <person name="Park H."/>
            <person name="Jeong J."/>
            <person name="Song E.-S."/>
        </authorList>
    </citation>
    <scope>NUCLEOTIDE SEQUENCE [LARGE SCALE GENOMIC DNA]</scope>
    <source>
        <strain evidence="4">51987-8</strain>
    </source>
</reference>